<dbReference type="STRING" id="314285.KT71_15536"/>
<dbReference type="InterPro" id="IPR008318">
    <property type="entry name" value="UCP030820"/>
</dbReference>
<organism evidence="1 2">
    <name type="scientific">Congregibacter litoralis KT71</name>
    <dbReference type="NCBI Taxonomy" id="314285"/>
    <lineage>
        <taxon>Bacteria</taxon>
        <taxon>Pseudomonadati</taxon>
        <taxon>Pseudomonadota</taxon>
        <taxon>Gammaproteobacteria</taxon>
        <taxon>Cellvibrionales</taxon>
        <taxon>Halieaceae</taxon>
        <taxon>Congregibacter</taxon>
    </lineage>
</organism>
<evidence type="ECO:0000313" key="1">
    <source>
        <dbReference type="EMBL" id="EAQ99095.1"/>
    </source>
</evidence>
<reference evidence="1 2" key="2">
    <citation type="journal article" date="2009" name="PLoS ONE">
        <title>The photosynthetic apparatus and its regulation in the aerobic gammaproteobacterium Congregibacter litoralis gen. nov., sp. nov.</title>
        <authorList>
            <person name="Spring S."/>
            <person name="Lunsdorf H."/>
            <person name="Fuchs B.M."/>
            <person name="Tindall B.J."/>
        </authorList>
    </citation>
    <scope>NUCLEOTIDE SEQUENCE [LARGE SCALE GENOMIC DNA]</scope>
    <source>
        <strain evidence="1">KT71</strain>
    </source>
</reference>
<gene>
    <name evidence="1" type="ORF">KT71_15536</name>
</gene>
<reference evidence="1 2" key="1">
    <citation type="journal article" date="2007" name="Proc. Natl. Acad. Sci. U.S.A.">
        <title>Characterization of a marine gammaproteobacterium capable of aerobic anoxygenic photosynthesis.</title>
        <authorList>
            <person name="Fuchs B.M."/>
            <person name="Spring S."/>
            <person name="Teeling H."/>
            <person name="Quast C."/>
            <person name="Wulf J."/>
            <person name="Schattenhofer M."/>
            <person name="Yan S."/>
            <person name="Ferriera S."/>
            <person name="Johnson J."/>
            <person name="Glockner F.O."/>
            <person name="Amann R."/>
        </authorList>
    </citation>
    <scope>NUCLEOTIDE SEQUENCE [LARGE SCALE GENOMIC DNA]</scope>
    <source>
        <strain evidence="1">KT71</strain>
    </source>
</reference>
<dbReference type="HOGENOM" id="CLU_115811_2_1_6"/>
<proteinExistence type="predicted"/>
<accession>A4A4H9</accession>
<dbReference type="Proteomes" id="UP000019205">
    <property type="component" value="Chromosome"/>
</dbReference>
<dbReference type="AlphaFoldDB" id="A4A4H9"/>
<dbReference type="EMBL" id="AAOA02000001">
    <property type="protein sequence ID" value="EAQ99095.1"/>
    <property type="molecule type" value="Genomic_DNA"/>
</dbReference>
<dbReference type="Pfam" id="PF06073">
    <property type="entry name" value="DUF934"/>
    <property type="match status" value="1"/>
</dbReference>
<dbReference type="OrthoDB" id="9800421at2"/>
<sequence>MDSPDMPSGTVLAPAAQEASTLMFADWLEAGAPEDAWVIVGGDDNLYDHHAALLRVPGICIRFEGFMDGRGFSHAAKLRQLGFPGKLIAGGDILADQWVYLHRCGFDALENDGVAASAGSLPGFSEAYQADARETQPLFRRRRSA</sequence>
<evidence type="ECO:0000313" key="2">
    <source>
        <dbReference type="Proteomes" id="UP000019205"/>
    </source>
</evidence>
<evidence type="ECO:0008006" key="3">
    <source>
        <dbReference type="Google" id="ProtNLM"/>
    </source>
</evidence>
<protein>
    <recommendedName>
        <fullName evidence="3">DUF934 domain-containing protein</fullName>
    </recommendedName>
</protein>
<dbReference type="RefSeq" id="WP_008295539.1">
    <property type="nucleotide sequence ID" value="NZ_CM002299.1"/>
</dbReference>
<name>A4A4H9_9GAMM</name>
<comment type="caution">
    <text evidence="1">The sequence shown here is derived from an EMBL/GenBank/DDBJ whole genome shotgun (WGS) entry which is preliminary data.</text>
</comment>
<keyword evidence="2" id="KW-1185">Reference proteome</keyword>
<dbReference type="eggNOG" id="COG3749">
    <property type="taxonomic scope" value="Bacteria"/>
</dbReference>